<evidence type="ECO:0000256" key="2">
    <source>
        <dbReference type="ARBA" id="ARBA00010742"/>
    </source>
</evidence>
<dbReference type="InterPro" id="IPR015168">
    <property type="entry name" value="SsuA/THI5"/>
</dbReference>
<keyword evidence="3 4" id="KW-0732">Signal</keyword>
<accession>A0A4Z0WGK9</accession>
<name>A0A4Z0WGK9_9GAMM</name>
<evidence type="ECO:0000256" key="3">
    <source>
        <dbReference type="ARBA" id="ARBA00022729"/>
    </source>
</evidence>
<keyword evidence="7" id="KW-1185">Reference proteome</keyword>
<feature type="chain" id="PRO_5021234703" evidence="4">
    <location>
        <begin position="29"/>
        <end position="328"/>
    </location>
</feature>
<evidence type="ECO:0000259" key="5">
    <source>
        <dbReference type="Pfam" id="PF09084"/>
    </source>
</evidence>
<dbReference type="OrthoDB" id="286202at2"/>
<dbReference type="PANTHER" id="PTHR30024:SF47">
    <property type="entry name" value="TAURINE-BINDING PERIPLASMIC PROTEIN"/>
    <property type="match status" value="1"/>
</dbReference>
<evidence type="ECO:0000313" key="6">
    <source>
        <dbReference type="EMBL" id="TGG93560.1"/>
    </source>
</evidence>
<dbReference type="AlphaFoldDB" id="A0A4Z0WGK9"/>
<evidence type="ECO:0000313" key="7">
    <source>
        <dbReference type="Proteomes" id="UP000297475"/>
    </source>
</evidence>
<dbReference type="EMBL" id="SRMF01000003">
    <property type="protein sequence ID" value="TGG93560.1"/>
    <property type="molecule type" value="Genomic_DNA"/>
</dbReference>
<dbReference type="RefSeq" id="WP_135483271.1">
    <property type="nucleotide sequence ID" value="NZ_SRMF01000003.1"/>
</dbReference>
<dbReference type="Gene3D" id="3.40.190.10">
    <property type="entry name" value="Periplasmic binding protein-like II"/>
    <property type="match status" value="2"/>
</dbReference>
<comment type="similarity">
    <text evidence="2">Belongs to the bacterial solute-binding protein SsuA/TauA family.</text>
</comment>
<comment type="subcellular location">
    <subcellularLocation>
        <location evidence="1">Periplasm</location>
    </subcellularLocation>
</comment>
<reference evidence="6 7" key="1">
    <citation type="submission" date="2019-04" db="EMBL/GenBank/DDBJ databases">
        <title>Natronospirillum operosus gen. nov., sp. nov., a haloalkaliphilic satellite isolated from decaying biomass of laboratory culture of cyanobacterium Geitlerinema sp. and proposal of Natronospirillaceae fam. nov. and Saccharospirillaceae fam. nov.</title>
        <authorList>
            <person name="Kevbrin V."/>
            <person name="Boltyanskaya Y."/>
            <person name="Koziaeva V."/>
            <person name="Grouzdev D.S."/>
            <person name="Park M."/>
            <person name="Cho J."/>
        </authorList>
    </citation>
    <scope>NUCLEOTIDE SEQUENCE [LARGE SCALE GENOMIC DNA]</scope>
    <source>
        <strain evidence="6 7">G-116</strain>
    </source>
</reference>
<dbReference type="Pfam" id="PF09084">
    <property type="entry name" value="NMT1"/>
    <property type="match status" value="1"/>
</dbReference>
<dbReference type="CDD" id="cd01008">
    <property type="entry name" value="PBP2_NrtA_SsuA_CpmA_like"/>
    <property type="match status" value="1"/>
</dbReference>
<dbReference type="PANTHER" id="PTHR30024">
    <property type="entry name" value="ALIPHATIC SULFONATES-BINDING PROTEIN-RELATED"/>
    <property type="match status" value="1"/>
</dbReference>
<dbReference type="GO" id="GO:0042918">
    <property type="term" value="P:alkanesulfonate transmembrane transport"/>
    <property type="evidence" value="ECO:0007669"/>
    <property type="project" value="TreeGrafter"/>
</dbReference>
<gene>
    <name evidence="6" type="ORF">E4656_10985</name>
</gene>
<dbReference type="SUPFAM" id="SSF53850">
    <property type="entry name" value="Periplasmic binding protein-like II"/>
    <property type="match status" value="1"/>
</dbReference>
<evidence type="ECO:0000256" key="1">
    <source>
        <dbReference type="ARBA" id="ARBA00004418"/>
    </source>
</evidence>
<evidence type="ECO:0000256" key="4">
    <source>
        <dbReference type="SAM" id="SignalP"/>
    </source>
</evidence>
<comment type="caution">
    <text evidence="6">The sequence shown here is derived from an EMBL/GenBank/DDBJ whole genome shotgun (WGS) entry which is preliminary data.</text>
</comment>
<sequence>MNTHRAKQTRAILLGMATSMMLAASAWADTIRLAQNASPISGVTMVAKANGYFDEQGLDVEVLGFTSGRAALEAVIGGGAHIATTAEAPTTASAMSDTPIAFLARTQYSDLKTLTATDSGINSIEDLAGKRIGYTAGTGGEVYSIKLLEAAGLTREDVTMINLRPQEMAPAMSSGSIDAFNTWEPHVANAQSALGDSVSLIDTRGIYAETFNIITMQSYMNDSPEVLERFMTALLEAEAYILDNPQSAIAIIAEAASMPEEDLAATWDDYVYQVVLDQRTLDVLNAHAQWRIDSGNHAGPAELPDWSAYIFPQTLEAIAPDRVQISLD</sequence>
<dbReference type="GO" id="GO:0042597">
    <property type="term" value="C:periplasmic space"/>
    <property type="evidence" value="ECO:0007669"/>
    <property type="project" value="UniProtKB-SubCell"/>
</dbReference>
<protein>
    <submittedName>
        <fullName evidence="6">ABC transporter substrate-binding protein</fullName>
    </submittedName>
</protein>
<dbReference type="Proteomes" id="UP000297475">
    <property type="component" value="Unassembled WGS sequence"/>
</dbReference>
<feature type="domain" description="SsuA/THI5-like" evidence="5">
    <location>
        <begin position="45"/>
        <end position="248"/>
    </location>
</feature>
<feature type="signal peptide" evidence="4">
    <location>
        <begin position="1"/>
        <end position="28"/>
    </location>
</feature>
<organism evidence="6 7">
    <name type="scientific">Natronospirillum operosum</name>
    <dbReference type="NCBI Taxonomy" id="2759953"/>
    <lineage>
        <taxon>Bacteria</taxon>
        <taxon>Pseudomonadati</taxon>
        <taxon>Pseudomonadota</taxon>
        <taxon>Gammaproteobacteria</taxon>
        <taxon>Oceanospirillales</taxon>
        <taxon>Natronospirillaceae</taxon>
        <taxon>Natronospirillum</taxon>
    </lineage>
</organism>
<proteinExistence type="inferred from homology"/>